<proteinExistence type="predicted"/>
<organism evidence="1 2">
    <name type="scientific">Thermoanaerobacterium thermosaccharolyticum (strain ATCC 7956 / DSM 571 / NCIMB 9385 / NCA 3814 / NCTC 13789 / WDCM 00135 / 2032)</name>
    <name type="common">Clostridium thermosaccharolyticum</name>
    <dbReference type="NCBI Taxonomy" id="580327"/>
    <lineage>
        <taxon>Bacteria</taxon>
        <taxon>Bacillati</taxon>
        <taxon>Bacillota</taxon>
        <taxon>Clostridia</taxon>
        <taxon>Thermoanaerobacterales</taxon>
        <taxon>Thermoanaerobacteraceae</taxon>
        <taxon>Thermoanaerobacterium</taxon>
    </lineage>
</organism>
<dbReference type="EMBL" id="CP002171">
    <property type="protein sequence ID" value="ADL69186.1"/>
    <property type="molecule type" value="Genomic_DNA"/>
</dbReference>
<dbReference type="KEGG" id="ttm:Tthe_1680"/>
<dbReference type="Pfam" id="PF14189">
    <property type="entry name" value="DUF4312"/>
    <property type="match status" value="1"/>
</dbReference>
<dbReference type="Proteomes" id="UP000001626">
    <property type="component" value="Chromosome"/>
</dbReference>
<dbReference type="OrthoDB" id="4202626at2"/>
<sequence>MYKEFEKKLKIKGNGETIEEVFNKIFSQIKSRLVEKTKELLIRIEPKSVVIINARKIVYTERFLGLFFPRKRTFYEIETEITVRVGIIEISQIKFEESENKLSFLCNLKK</sequence>
<accession>D9TQF2</accession>
<dbReference type="HOGENOM" id="CLU_164683_1_0_9"/>
<reference evidence="1 2" key="1">
    <citation type="submission" date="2010-08" db="EMBL/GenBank/DDBJ databases">
        <title>Complete sequence of Thermoanaerobacterium thermosaccharolyticum DSM 571.</title>
        <authorList>
            <consortium name="US DOE Joint Genome Institute"/>
            <person name="Lucas S."/>
            <person name="Copeland A."/>
            <person name="Lapidus A."/>
            <person name="Cheng J.-F."/>
            <person name="Bruce D."/>
            <person name="Goodwin L."/>
            <person name="Pitluck S."/>
            <person name="Teshima H."/>
            <person name="Detter J.C."/>
            <person name="Han C."/>
            <person name="Tapia R."/>
            <person name="Land M."/>
            <person name="Hauser L."/>
            <person name="Chang Y.-J."/>
            <person name="Jeffries C."/>
            <person name="Kyrpides N."/>
            <person name="Ivanova N."/>
            <person name="Mikhailova N."/>
            <person name="Hemme C.L."/>
            <person name="Woyke T."/>
        </authorList>
    </citation>
    <scope>NUCLEOTIDE SEQUENCE [LARGE SCALE GENOMIC DNA]</scope>
    <source>
        <strain evidence="2">ATCC 7956 / DSM 571 / NCIMB 9385 / NCA 3814 / NCTC 13789 / WDCM 00135 / 2032</strain>
    </source>
</reference>
<evidence type="ECO:0000313" key="1">
    <source>
        <dbReference type="EMBL" id="ADL69186.1"/>
    </source>
</evidence>
<dbReference type="GeneID" id="93864511"/>
<evidence type="ECO:0008006" key="3">
    <source>
        <dbReference type="Google" id="ProtNLM"/>
    </source>
</evidence>
<dbReference type="RefSeq" id="WP_013298153.1">
    <property type="nucleotide sequence ID" value="NC_014410.1"/>
</dbReference>
<name>D9TQF2_THETC</name>
<gene>
    <name evidence="1" type="ordered locus">Tthe_1680</name>
</gene>
<dbReference type="STRING" id="580327.Tthe_1680"/>
<dbReference type="eggNOG" id="ENOG5031AM7">
    <property type="taxonomic scope" value="Bacteria"/>
</dbReference>
<keyword evidence="2" id="KW-1185">Reference proteome</keyword>
<dbReference type="InterPro" id="IPR020037">
    <property type="entry name" value="DUF4312"/>
</dbReference>
<protein>
    <recommendedName>
        <fullName evidence="3">DUF4312 family protein</fullName>
    </recommendedName>
</protein>
<dbReference type="AlphaFoldDB" id="D9TQF2"/>
<evidence type="ECO:0000313" key="2">
    <source>
        <dbReference type="Proteomes" id="UP000001626"/>
    </source>
</evidence>